<reference evidence="1 2" key="1">
    <citation type="submission" date="2019-03" db="EMBL/GenBank/DDBJ databases">
        <title>Genomic Encyclopedia of Type Strains, Phase III (KMG-III): the genomes of soil and plant-associated and newly described type strains.</title>
        <authorList>
            <person name="Whitman W."/>
        </authorList>
    </citation>
    <scope>NUCLEOTIDE SEQUENCE [LARGE SCALE GENOMIC DNA]</scope>
    <source>
        <strain evidence="1 2">CGMCC 1.7660</strain>
    </source>
</reference>
<evidence type="ECO:0000313" key="2">
    <source>
        <dbReference type="Proteomes" id="UP000295783"/>
    </source>
</evidence>
<dbReference type="AlphaFoldDB" id="A0A4R6WVW3"/>
<name>A0A4R6WVW3_9PROT</name>
<comment type="caution">
    <text evidence="1">The sequence shown here is derived from an EMBL/GenBank/DDBJ whole genome shotgun (WGS) entry which is preliminary data.</text>
</comment>
<dbReference type="RefSeq" id="WP_133612622.1">
    <property type="nucleotide sequence ID" value="NZ_SNYW01000006.1"/>
</dbReference>
<accession>A0A4R6WVW3</accession>
<dbReference type="Proteomes" id="UP000295783">
    <property type="component" value="Unassembled WGS sequence"/>
</dbReference>
<dbReference type="EMBL" id="SNYW01000006">
    <property type="protein sequence ID" value="TDQ84609.1"/>
    <property type="molecule type" value="Genomic_DNA"/>
</dbReference>
<keyword evidence="2" id="KW-1185">Reference proteome</keyword>
<organism evidence="1 2">
    <name type="scientific">Dongia mobilis</name>
    <dbReference type="NCBI Taxonomy" id="578943"/>
    <lineage>
        <taxon>Bacteria</taxon>
        <taxon>Pseudomonadati</taxon>
        <taxon>Pseudomonadota</taxon>
        <taxon>Alphaproteobacteria</taxon>
        <taxon>Rhodospirillales</taxon>
        <taxon>Dongiaceae</taxon>
        <taxon>Dongia</taxon>
    </lineage>
</organism>
<evidence type="ECO:0000313" key="1">
    <source>
        <dbReference type="EMBL" id="TDQ84609.1"/>
    </source>
</evidence>
<gene>
    <name evidence="1" type="ORF">A8950_1168</name>
</gene>
<proteinExistence type="predicted"/>
<sequence>MASDSDKIIRIGEAAAQLREEFLHWQCRLRQMAMREGGGRPSPGMRPLIFTTDDQQIAGSTVVLLHKLDPEDSTAFFRHQVLKTQDPVERWEKATEHMAAGYFQRYRDFDDTLTALFGPGSALVDRMLGLDKVHLDFAELNQRFRLLCHVRELAEHDALFQATYWHNRMFNPNIPAGIRVVTFAPDWGRSTAESGFADEE</sequence>
<protein>
    <submittedName>
        <fullName evidence="1">Uncharacterized protein</fullName>
    </submittedName>
</protein>
<dbReference type="OrthoDB" id="7739199at2"/>